<evidence type="ECO:0000313" key="2">
    <source>
        <dbReference type="EMBL" id="WEL20045.1"/>
    </source>
</evidence>
<proteinExistence type="predicted"/>
<dbReference type="EMBL" id="CP104395">
    <property type="protein sequence ID" value="WEL20045.1"/>
    <property type="molecule type" value="Genomic_DNA"/>
</dbReference>
<accession>A0ABY8CH33</accession>
<dbReference type="SUPFAM" id="SSF63393">
    <property type="entry name" value="RNA polymerase subunits"/>
    <property type="match status" value="1"/>
</dbReference>
<dbReference type="InterPro" id="IPR029040">
    <property type="entry name" value="RPABC4/Spt4"/>
</dbReference>
<name>A0ABY8CH33_9ARCH</name>
<dbReference type="Proteomes" id="UP001218034">
    <property type="component" value="Chromosome"/>
</dbReference>
<evidence type="ECO:0000256" key="1">
    <source>
        <dbReference type="SAM" id="MobiDB-lite"/>
    </source>
</evidence>
<feature type="region of interest" description="Disordered" evidence="1">
    <location>
        <begin position="75"/>
        <end position="94"/>
    </location>
</feature>
<evidence type="ECO:0000313" key="3">
    <source>
        <dbReference type="Proteomes" id="UP001218034"/>
    </source>
</evidence>
<reference evidence="2 3" key="1">
    <citation type="submission" date="2022-09" db="EMBL/GenBank/DDBJ databases">
        <title>Xylan utilization by haloarchaea-nanohaloarchaea associations.</title>
        <authorList>
            <person name="Yakimov M."/>
        </authorList>
    </citation>
    <scope>NUCLEOTIDE SEQUENCE [LARGE SCALE GENOMIC DNA]</scope>
    <source>
        <strain evidence="2 3">SVXNc</strain>
    </source>
</reference>
<sequence>MLPTIASETILFTTSSRTRRVKTISEILFTLQFEEDSMAVYFQCPDCGYAQRSKAQKRVKCHRCGRSYLKRDAKKVKKTPDEEKGTGFFKYSKN</sequence>
<organism evidence="2 3">
    <name type="scientific">Candidatus Nanohalococcus occultus</name>
    <dbReference type="NCBI Taxonomy" id="2978047"/>
    <lineage>
        <taxon>Archaea</taxon>
        <taxon>Candidatus Nanohalarchaeota</taxon>
        <taxon>Candidatus Nanohalarchaeota incertae sedis</taxon>
        <taxon>Candidatus Nanohalococcus</taxon>
    </lineage>
</organism>
<keyword evidence="3" id="KW-1185">Reference proteome</keyword>
<protein>
    <submittedName>
        <fullName evidence="2">Uncharacterized protein</fullName>
    </submittedName>
</protein>
<gene>
    <name evidence="2" type="ORF">SVXNc_1054</name>
</gene>